<reference evidence="4" key="1">
    <citation type="submission" date="2016-06" db="UniProtKB">
        <authorList>
            <consortium name="WormBaseParasite"/>
        </authorList>
    </citation>
    <scope>IDENTIFICATION</scope>
</reference>
<feature type="compositionally biased region" description="Basic and acidic residues" evidence="1">
    <location>
        <begin position="1"/>
        <end position="16"/>
    </location>
</feature>
<dbReference type="AlphaFoldDB" id="A0A183ALA4"/>
<feature type="compositionally biased region" description="Polar residues" evidence="1">
    <location>
        <begin position="20"/>
        <end position="35"/>
    </location>
</feature>
<feature type="region of interest" description="Disordered" evidence="1">
    <location>
        <begin position="1"/>
        <end position="54"/>
    </location>
</feature>
<dbReference type="OrthoDB" id="10565583at2759"/>
<proteinExistence type="predicted"/>
<evidence type="ECO:0000313" key="3">
    <source>
        <dbReference type="Proteomes" id="UP000272942"/>
    </source>
</evidence>
<gene>
    <name evidence="2" type="ORF">ECPE_LOCUS7739</name>
</gene>
<sequence length="86" mass="9973">MEQQTDETHEGTEPHVECVSGSSDHADQSNSSGTARTRSQRVRRRKKRRPELRFIPPSYQFKEEMRQILCNDLGMGEHYAQLVLTL</sequence>
<name>A0A183ALA4_9TREM</name>
<evidence type="ECO:0000313" key="2">
    <source>
        <dbReference type="EMBL" id="VDP81895.1"/>
    </source>
</evidence>
<feature type="compositionally biased region" description="Basic residues" evidence="1">
    <location>
        <begin position="38"/>
        <end position="50"/>
    </location>
</feature>
<dbReference type="EMBL" id="UZAN01045009">
    <property type="protein sequence ID" value="VDP81895.1"/>
    <property type="molecule type" value="Genomic_DNA"/>
</dbReference>
<evidence type="ECO:0000256" key="1">
    <source>
        <dbReference type="SAM" id="MobiDB-lite"/>
    </source>
</evidence>
<dbReference type="WBParaSite" id="ECPE_0000775801-mRNA-1">
    <property type="protein sequence ID" value="ECPE_0000775801-mRNA-1"/>
    <property type="gene ID" value="ECPE_0000775801"/>
</dbReference>
<dbReference type="Proteomes" id="UP000272942">
    <property type="component" value="Unassembled WGS sequence"/>
</dbReference>
<reference evidence="2 3" key="2">
    <citation type="submission" date="2018-11" db="EMBL/GenBank/DDBJ databases">
        <authorList>
            <consortium name="Pathogen Informatics"/>
        </authorList>
    </citation>
    <scope>NUCLEOTIDE SEQUENCE [LARGE SCALE GENOMIC DNA]</scope>
    <source>
        <strain evidence="2 3">Egypt</strain>
    </source>
</reference>
<protein>
    <submittedName>
        <fullName evidence="4">Protein BEX3</fullName>
    </submittedName>
</protein>
<keyword evidence="3" id="KW-1185">Reference proteome</keyword>
<accession>A0A183ALA4</accession>
<organism evidence="4">
    <name type="scientific">Echinostoma caproni</name>
    <dbReference type="NCBI Taxonomy" id="27848"/>
    <lineage>
        <taxon>Eukaryota</taxon>
        <taxon>Metazoa</taxon>
        <taxon>Spiralia</taxon>
        <taxon>Lophotrochozoa</taxon>
        <taxon>Platyhelminthes</taxon>
        <taxon>Trematoda</taxon>
        <taxon>Digenea</taxon>
        <taxon>Plagiorchiida</taxon>
        <taxon>Echinostomata</taxon>
        <taxon>Echinostomatoidea</taxon>
        <taxon>Echinostomatidae</taxon>
        <taxon>Echinostoma</taxon>
    </lineage>
</organism>
<evidence type="ECO:0000313" key="4">
    <source>
        <dbReference type="WBParaSite" id="ECPE_0000775801-mRNA-1"/>
    </source>
</evidence>